<dbReference type="STRING" id="1604004.HLASA_0330"/>
<proteinExistence type="inferred from homology"/>
<dbReference type="Gene3D" id="3.50.50.60">
    <property type="entry name" value="FAD/NAD(P)-binding domain"/>
    <property type="match status" value="1"/>
</dbReference>
<feature type="binding site" evidence="6">
    <location>
        <position position="167"/>
    </location>
    <ligand>
        <name>NAD(+)</name>
        <dbReference type="ChEBI" id="CHEBI:57540"/>
        <note>ligand shared between two adjacent protomers</note>
    </ligand>
</feature>
<feature type="binding site" description="in other chain" evidence="6">
    <location>
        <position position="70"/>
    </location>
    <ligand>
        <name>NAD(+)</name>
        <dbReference type="ChEBI" id="CHEBI:57540"/>
        <note>ligand shared between two adjacent protomers</note>
    </ligand>
</feature>
<comment type="catalytic activity">
    <reaction evidence="6">
        <text>hydrogen sulfide + glycine + NAD(+) = ADP-5-ethyl-4-methylthiazole-2-carboxylate + nicotinamide + 3 H2O + H(+)</text>
        <dbReference type="Rhea" id="RHEA:55704"/>
        <dbReference type="ChEBI" id="CHEBI:15377"/>
        <dbReference type="ChEBI" id="CHEBI:15378"/>
        <dbReference type="ChEBI" id="CHEBI:17154"/>
        <dbReference type="ChEBI" id="CHEBI:29919"/>
        <dbReference type="ChEBI" id="CHEBI:57305"/>
        <dbReference type="ChEBI" id="CHEBI:57540"/>
        <dbReference type="ChEBI" id="CHEBI:139151"/>
        <dbReference type="EC" id="2.4.2.59"/>
    </reaction>
</comment>
<dbReference type="GO" id="GO:0009229">
    <property type="term" value="P:thiamine diphosphate biosynthetic process"/>
    <property type="evidence" value="ECO:0007669"/>
    <property type="project" value="UniProtKB-UniRule"/>
</dbReference>
<keyword evidence="10" id="KW-1185">Reference proteome</keyword>
<dbReference type="GeneID" id="26009701"/>
<comment type="caution">
    <text evidence="6">Lacks conserved residue(s) required for the propagation of feature annotation.</text>
</comment>
<accession>A0A0F7PBW1</accession>
<evidence type="ECO:0000313" key="9">
    <source>
        <dbReference type="Proteomes" id="UP000060390"/>
    </source>
</evidence>
<dbReference type="GO" id="GO:0016763">
    <property type="term" value="F:pentosyltransferase activity"/>
    <property type="evidence" value="ECO:0007669"/>
    <property type="project" value="UniProtKB-UniRule"/>
</dbReference>
<dbReference type="PANTHER" id="PTHR43422">
    <property type="entry name" value="THIAMINE THIAZOLE SYNTHASE"/>
    <property type="match status" value="1"/>
</dbReference>
<dbReference type="PANTHER" id="PTHR43422:SF3">
    <property type="entry name" value="THIAMINE THIAZOLE SYNTHASE"/>
    <property type="match status" value="1"/>
</dbReference>
<comment type="subunit">
    <text evidence="6">Homooctamer; tetramer of dimers.</text>
</comment>
<comment type="similarity">
    <text evidence="6">Belongs to the THI4 family.</text>
</comment>
<evidence type="ECO:0000256" key="4">
    <source>
        <dbReference type="ARBA" id="ARBA00023004"/>
    </source>
</evidence>
<name>A0A0F7PBW1_9EURY</name>
<organism evidence="7 10">
    <name type="scientific">Halanaeroarchaeum sulfurireducens</name>
    <dbReference type="NCBI Taxonomy" id="1604004"/>
    <lineage>
        <taxon>Archaea</taxon>
        <taxon>Methanobacteriati</taxon>
        <taxon>Methanobacteriota</taxon>
        <taxon>Stenosarchaea group</taxon>
        <taxon>Halobacteria</taxon>
        <taxon>Halobacteriales</taxon>
        <taxon>Halobacteriaceae</taxon>
        <taxon>Halanaeroarchaeum</taxon>
    </lineage>
</organism>
<feature type="binding site" description="in other chain" evidence="6">
    <location>
        <position position="43"/>
    </location>
    <ligand>
        <name>NAD(+)</name>
        <dbReference type="ChEBI" id="CHEBI:57540"/>
        <note>ligand shared between two adjacent protomers</note>
    </ligand>
</feature>
<dbReference type="InterPro" id="IPR022828">
    <property type="entry name" value="Thi4_prok"/>
</dbReference>
<evidence type="ECO:0000256" key="5">
    <source>
        <dbReference type="ARBA" id="ARBA00023027"/>
    </source>
</evidence>
<evidence type="ECO:0000256" key="1">
    <source>
        <dbReference type="ARBA" id="ARBA00022679"/>
    </source>
</evidence>
<reference evidence="9" key="2">
    <citation type="submission" date="2015-05" db="EMBL/GenBank/DDBJ databases">
        <title>Complete genome sequence of Halanaeroarchaeum sulfurireducens type strain M27-SA2, a sulfate-reducer haloarchaeon from marine anoxic lake Medee.</title>
        <authorList>
            <person name="Messina E."/>
            <person name="Kublanov I.V."/>
            <person name="Toshchakov S."/>
            <person name="Arcadi E."/>
            <person name="La Spada G."/>
            <person name="La Cono V."/>
            <person name="Yakimov M.M."/>
        </authorList>
    </citation>
    <scope>NUCLEOTIDE SEQUENCE [LARGE SCALE GENOMIC DNA]</scope>
    <source>
        <strain evidence="9">M27-SA2</strain>
    </source>
</reference>
<dbReference type="HOGENOM" id="CLU_053727_0_0_2"/>
<evidence type="ECO:0000313" key="7">
    <source>
        <dbReference type="EMBL" id="AKH96838.1"/>
    </source>
</evidence>
<dbReference type="Pfam" id="PF01946">
    <property type="entry name" value="Thi4"/>
    <property type="match status" value="2"/>
</dbReference>
<dbReference type="EMBL" id="CP011564">
    <property type="protein sequence ID" value="ALG81240.1"/>
    <property type="molecule type" value="Genomic_DNA"/>
</dbReference>
<feature type="binding site" evidence="6">
    <location>
        <position position="167"/>
    </location>
    <ligand>
        <name>Fe cation</name>
        <dbReference type="ChEBI" id="CHEBI:24875"/>
        <note>ligand shared between two adjacent protomers</note>
    </ligand>
</feature>
<keyword evidence="4 6" id="KW-0408">Iron</keyword>
<dbReference type="KEGG" id="hsu:HLASF_0331"/>
<dbReference type="EC" id="2.4.2.59" evidence="6"/>
<dbReference type="Proteomes" id="UP000060390">
    <property type="component" value="Chromosome"/>
</dbReference>
<feature type="binding site" description="in other chain" evidence="6">
    <location>
        <position position="182"/>
    </location>
    <ligand>
        <name>Fe cation</name>
        <dbReference type="ChEBI" id="CHEBI:24875"/>
        <note>ligand shared between two adjacent protomers</note>
    </ligand>
</feature>
<dbReference type="SUPFAM" id="SSF51905">
    <property type="entry name" value="FAD/NAD(P)-binding domain"/>
    <property type="match status" value="1"/>
</dbReference>
<sequence length="314" mass="32987">MAEFDSFAAVDEAAVTRAISDHWGEGFRESIESDVLIVGGGPSGSIAAKELAERDLDVVVLERENYLGGGFWQGGYLMNTVTFRDPSQHILDELDVRYESVKDQPGLFVANAPHATAATAAAAGAAGATIHTMTEFTDVVIRDGYRVTGAVINWTPVGSLPNDPPIDPVPITADVVIDASGHDAVVAAKLAQRGALDLPLDTAATDNGPEVETDPDAEAIDRRLPGHDASTHGSMWINESEDAVVEHTDTIHDGLIVTGMAVGTVFGLPRMGPTFGAMLVSGKRAARVALRELDVDADPVEEIPESASPALADD</sequence>
<dbReference type="RefSeq" id="WP_050047668.1">
    <property type="nucleotide sequence ID" value="NZ_CP008874.1"/>
</dbReference>
<reference evidence="7 10" key="1">
    <citation type="journal article" date="2015" name="ISME J.">
        <title>Elemental sulfur and acetate can support life of a novel strictly anaerobic haloarchaeon.</title>
        <authorList>
            <person name="Sorokin D.Y."/>
            <person name="Kublanov I.V."/>
            <person name="Gavrilov S.N."/>
            <person name="Rojo D."/>
            <person name="Roman P."/>
            <person name="Golyshin P.N."/>
            <person name="Slepak V.Z."/>
            <person name="Smedile F."/>
            <person name="Ferrer M."/>
            <person name="Messina E."/>
            <person name="La Cono V."/>
            <person name="Yakimov M.M."/>
        </authorList>
    </citation>
    <scope>NUCLEOTIDE SEQUENCE [LARGE SCALE GENOMIC DNA]</scope>
    <source>
        <strain evidence="7 10">HSR2</strain>
    </source>
</reference>
<dbReference type="UniPathway" id="UPA00060"/>
<keyword evidence="1 6" id="KW-0808">Transferase</keyword>
<reference evidence="8 9" key="3">
    <citation type="journal article" date="2016" name="Stand. Genomic Sci.">
        <title>Complete genome sequence of 'Halanaeroarchaeum sulfurireducens' M27-SA2, a sulfur-reducing and acetate-oxidizing haloarchaeon from the deep-sea hypersaline anoxic lake Medee.</title>
        <authorList>
            <person name="Messina E."/>
            <person name="Sorokin D.Y."/>
            <person name="Kublanov I.V."/>
            <person name="Toshchakov S."/>
            <person name="Lopatina A."/>
            <person name="Arcadi E."/>
            <person name="Smedile F."/>
            <person name="La Spada G."/>
            <person name="La Cono V."/>
            <person name="Yakimov M.M."/>
        </authorList>
    </citation>
    <scope>NUCLEOTIDE SEQUENCE [LARGE SCALE GENOMIC DNA]</scope>
    <source>
        <strain evidence="8 9">M27-SA2</strain>
    </source>
</reference>
<dbReference type="AlphaFoldDB" id="A0A0F7PBW1"/>
<comment type="cofactor">
    <cofactor evidence="6">
        <name>Fe(2+)</name>
        <dbReference type="ChEBI" id="CHEBI:29033"/>
    </cofactor>
</comment>
<dbReference type="KEGG" id="hsf:HLASA_0330"/>
<dbReference type="Proteomes" id="UP000069906">
    <property type="component" value="Chromosome"/>
</dbReference>
<dbReference type="GO" id="GO:0005506">
    <property type="term" value="F:iron ion binding"/>
    <property type="evidence" value="ECO:0007669"/>
    <property type="project" value="UniProtKB-UniRule"/>
</dbReference>
<evidence type="ECO:0000256" key="2">
    <source>
        <dbReference type="ARBA" id="ARBA00022723"/>
    </source>
</evidence>
<dbReference type="OrthoDB" id="4240at2157"/>
<keyword evidence="5 6" id="KW-0520">NAD</keyword>
<evidence type="ECO:0000313" key="8">
    <source>
        <dbReference type="EMBL" id="ALG81240.1"/>
    </source>
</evidence>
<evidence type="ECO:0000256" key="3">
    <source>
        <dbReference type="ARBA" id="ARBA00022977"/>
    </source>
</evidence>
<comment type="function">
    <text evidence="6">Involved in the biosynthesis of the thiazole moiety of thiamine. Catalyzes the conversion of NAD and glycine to adenosine diphosphate 5-(2-hydroxyethyl)-4-methylthiazole-2-carboxylate (ADT), an adenylated thiazole intermediate, using free sulfide as a source of sulfur.</text>
</comment>
<evidence type="ECO:0000313" key="10">
    <source>
        <dbReference type="Proteomes" id="UP000069906"/>
    </source>
</evidence>
<dbReference type="InterPro" id="IPR036188">
    <property type="entry name" value="FAD/NAD-bd_sf"/>
</dbReference>
<keyword evidence="2 6" id="KW-0479">Metal-binding</keyword>
<gene>
    <name evidence="6" type="primary">thi4</name>
    <name evidence="8" type="ORF">HLASA_0330</name>
    <name evidence="7" type="ORF">HLASF_0331</name>
</gene>
<dbReference type="HAMAP" id="MF_00304">
    <property type="entry name" value="Thi4"/>
    <property type="match status" value="1"/>
</dbReference>
<feature type="binding site" description="in other chain" evidence="6">
    <location>
        <begin position="62"/>
        <end position="63"/>
    </location>
    <ligand>
        <name>NAD(+)</name>
        <dbReference type="ChEBI" id="CHEBI:57540"/>
        <note>ligand shared between two adjacent protomers</note>
    </ligand>
</feature>
<feature type="binding site" evidence="6">
    <location>
        <position position="270"/>
    </location>
    <ligand>
        <name>glycine</name>
        <dbReference type="ChEBI" id="CHEBI:57305"/>
    </ligand>
</feature>
<evidence type="ECO:0000256" key="6">
    <source>
        <dbReference type="HAMAP-Rule" id="MF_00304"/>
    </source>
</evidence>
<keyword evidence="3 6" id="KW-0784">Thiamine biosynthesis</keyword>
<dbReference type="EMBL" id="CP008874">
    <property type="protein sequence ID" value="AKH96838.1"/>
    <property type="molecule type" value="Genomic_DNA"/>
</dbReference>
<feature type="binding site" description="in other chain" evidence="6">
    <location>
        <position position="260"/>
    </location>
    <ligand>
        <name>NAD(+)</name>
        <dbReference type="ChEBI" id="CHEBI:57540"/>
        <note>ligand shared between two adjacent protomers</note>
    </ligand>
</feature>
<dbReference type="GO" id="GO:0009228">
    <property type="term" value="P:thiamine biosynthetic process"/>
    <property type="evidence" value="ECO:0007669"/>
    <property type="project" value="UniProtKB-KW"/>
</dbReference>
<dbReference type="GO" id="GO:0052837">
    <property type="term" value="P:thiazole biosynthetic process"/>
    <property type="evidence" value="ECO:0007669"/>
    <property type="project" value="UniProtKB-UniRule"/>
</dbReference>
<dbReference type="PATRIC" id="fig|1604004.4.peg.348"/>
<comment type="pathway">
    <text evidence="6">Cofactor biosynthesis; thiamine diphosphate biosynthesis.</text>
</comment>
<dbReference type="PRINTS" id="PR00420">
    <property type="entry name" value="RNGMNOXGNASE"/>
</dbReference>
<protein>
    <recommendedName>
        <fullName evidence="6">Thiamine thiazole synthase</fullName>
        <ecNumber evidence="6">2.4.2.59</ecNumber>
    </recommendedName>
</protein>